<organism evidence="1 2">
    <name type="scientific">Pontibacter saemangeumensis</name>
    <dbReference type="NCBI Taxonomy" id="1084525"/>
    <lineage>
        <taxon>Bacteria</taxon>
        <taxon>Pseudomonadati</taxon>
        <taxon>Bacteroidota</taxon>
        <taxon>Cytophagia</taxon>
        <taxon>Cytophagales</taxon>
        <taxon>Hymenobacteraceae</taxon>
        <taxon>Pontibacter</taxon>
    </lineage>
</organism>
<proteinExistence type="predicted"/>
<keyword evidence="2" id="KW-1185">Reference proteome</keyword>
<evidence type="ECO:0000313" key="2">
    <source>
        <dbReference type="Proteomes" id="UP001500552"/>
    </source>
</evidence>
<name>A0ABP8M0Z1_9BACT</name>
<protein>
    <submittedName>
        <fullName evidence="1">Uncharacterized protein</fullName>
    </submittedName>
</protein>
<reference evidence="2" key="1">
    <citation type="journal article" date="2019" name="Int. J. Syst. Evol. Microbiol.">
        <title>The Global Catalogue of Microorganisms (GCM) 10K type strain sequencing project: providing services to taxonomists for standard genome sequencing and annotation.</title>
        <authorList>
            <consortium name="The Broad Institute Genomics Platform"/>
            <consortium name="The Broad Institute Genome Sequencing Center for Infectious Disease"/>
            <person name="Wu L."/>
            <person name="Ma J."/>
        </authorList>
    </citation>
    <scope>NUCLEOTIDE SEQUENCE [LARGE SCALE GENOMIC DNA]</scope>
    <source>
        <strain evidence="2">JCM 17926</strain>
    </source>
</reference>
<gene>
    <name evidence="1" type="ORF">GCM10023188_39780</name>
</gene>
<comment type="caution">
    <text evidence="1">The sequence shown here is derived from an EMBL/GenBank/DDBJ whole genome shotgun (WGS) entry which is preliminary data.</text>
</comment>
<dbReference type="Proteomes" id="UP001500552">
    <property type="component" value="Unassembled WGS sequence"/>
</dbReference>
<dbReference type="EMBL" id="BAABHC010000029">
    <property type="protein sequence ID" value="GAA4441353.1"/>
    <property type="molecule type" value="Genomic_DNA"/>
</dbReference>
<accession>A0ABP8M0Z1</accession>
<evidence type="ECO:0000313" key="1">
    <source>
        <dbReference type="EMBL" id="GAA4441353.1"/>
    </source>
</evidence>
<sequence length="61" mass="6996">MVSTPGGTEPIYTKGALQEQRKDRSFLGFMHPHDVCVDSDENIYVPQWASKKTYPLKLERV</sequence>